<evidence type="ECO:0000313" key="3">
    <source>
        <dbReference type="Proteomes" id="UP000018572"/>
    </source>
</evidence>
<proteinExistence type="predicted"/>
<dbReference type="EMBL" id="CP006884">
    <property type="protein sequence ID" value="AHB67459.1"/>
    <property type="molecule type" value="Genomic_DNA"/>
</dbReference>
<dbReference type="KEGG" id="hhn:HISP_06390"/>
<reference evidence="2 3" key="1">
    <citation type="journal article" date="2014" name="Genome Announc.">
        <title>Complete Genome Sequence of the Extremely Halophilic Archaeon Haloarcula hispanica Strain N601.</title>
        <authorList>
            <person name="Ding J.Y."/>
            <person name="Chiang P.W."/>
            <person name="Hong M.J."/>
            <person name="Dyall-Smith M."/>
            <person name="Tang S.L."/>
        </authorList>
    </citation>
    <scope>NUCLEOTIDE SEQUENCE [LARGE SCALE GENOMIC DNA]</scope>
    <source>
        <strain evidence="2 3">N601</strain>
    </source>
</reference>
<name>V5TS91_HALHI</name>
<gene>
    <name evidence="2" type="ORF">HISP_06390</name>
</gene>
<evidence type="ECO:0000256" key="1">
    <source>
        <dbReference type="SAM" id="Phobius"/>
    </source>
</evidence>
<sequence length="75" mass="8351">MPENVGLKPYFISVSRLKLATCAFDDTHSLRRVGPMANDALVLLFMIAIVLVVMAVTLIGGFYLVKYLVERTFNS</sequence>
<keyword evidence="1" id="KW-0812">Transmembrane</keyword>
<keyword evidence="1" id="KW-1133">Transmembrane helix</keyword>
<keyword evidence="1" id="KW-0472">Membrane</keyword>
<keyword evidence="3" id="KW-1185">Reference proteome</keyword>
<dbReference type="HOGENOM" id="CLU_2662191_0_0_2"/>
<protein>
    <submittedName>
        <fullName evidence="2">Uncharacterized protein</fullName>
    </submittedName>
</protein>
<dbReference type="AlphaFoldDB" id="V5TS91"/>
<evidence type="ECO:0000313" key="2">
    <source>
        <dbReference type="EMBL" id="AHB67459.1"/>
    </source>
</evidence>
<dbReference type="Proteomes" id="UP000018572">
    <property type="component" value="Chromosome 1"/>
</dbReference>
<organism evidence="2 3">
    <name type="scientific">Haloarcula hispanica N601</name>
    <dbReference type="NCBI Taxonomy" id="1417673"/>
    <lineage>
        <taxon>Archaea</taxon>
        <taxon>Methanobacteriati</taxon>
        <taxon>Methanobacteriota</taxon>
        <taxon>Stenosarchaea group</taxon>
        <taxon>Halobacteria</taxon>
        <taxon>Halobacteriales</taxon>
        <taxon>Haloarculaceae</taxon>
        <taxon>Haloarcula</taxon>
    </lineage>
</organism>
<feature type="transmembrane region" description="Helical" evidence="1">
    <location>
        <begin position="40"/>
        <end position="65"/>
    </location>
</feature>
<accession>V5TS91</accession>